<protein>
    <submittedName>
        <fullName evidence="7">GntR family transcriptional regulator / MocR family aminotransferase</fullName>
    </submittedName>
</protein>
<dbReference type="SUPFAM" id="SSF53383">
    <property type="entry name" value="PLP-dependent transferases"/>
    <property type="match status" value="1"/>
</dbReference>
<keyword evidence="4" id="KW-0238">DNA-binding</keyword>
<dbReference type="Proteomes" id="UP000198968">
    <property type="component" value="Unassembled WGS sequence"/>
</dbReference>
<dbReference type="InterPro" id="IPR004839">
    <property type="entry name" value="Aminotransferase_I/II_large"/>
</dbReference>
<dbReference type="AlphaFoldDB" id="A0A1I5CW51"/>
<keyword evidence="2" id="KW-0663">Pyridoxal phosphate</keyword>
<dbReference type="InterPro" id="IPR036388">
    <property type="entry name" value="WH-like_DNA-bd_sf"/>
</dbReference>
<dbReference type="Pfam" id="PF00155">
    <property type="entry name" value="Aminotran_1_2"/>
    <property type="match status" value="1"/>
</dbReference>
<dbReference type="Gene3D" id="1.10.10.10">
    <property type="entry name" value="Winged helix-like DNA-binding domain superfamily/Winged helix DNA-binding domain"/>
    <property type="match status" value="1"/>
</dbReference>
<dbReference type="PANTHER" id="PTHR46577">
    <property type="entry name" value="HTH-TYPE TRANSCRIPTIONAL REGULATORY PROTEIN GABR"/>
    <property type="match status" value="1"/>
</dbReference>
<dbReference type="PROSITE" id="PS50949">
    <property type="entry name" value="HTH_GNTR"/>
    <property type="match status" value="1"/>
</dbReference>
<reference evidence="8" key="1">
    <citation type="submission" date="2016-10" db="EMBL/GenBank/DDBJ databases">
        <authorList>
            <person name="Varghese N."/>
            <person name="Submissions S."/>
        </authorList>
    </citation>
    <scope>NUCLEOTIDE SEQUENCE [LARGE SCALE GENOMIC DNA]</scope>
    <source>
        <strain evidence="8">OV426</strain>
    </source>
</reference>
<evidence type="ECO:0000256" key="2">
    <source>
        <dbReference type="ARBA" id="ARBA00022898"/>
    </source>
</evidence>
<sequence>MQPQIPPLLLAPLIPAVGTTLQQQLYQRVKQGILQGQLAAGASLPATRQLALELQVSRNTVLNVWTQLQAEGYLTSDRQGSRISSLALPAGQTDDDSLASWPLAKRIEAFHQSPWVDTGSLPLRPGIPALNHFPMAAWRRALSQVMSHTPPQLLGYGDPFGEAELRTVLAQQLRITRGVRCDAAQIVITDGVQQALTLCVALLSNPGDHGWIEEPGYRNAKSALQAGELNIVPIPTDDQGMAPEPGHWKQASPRLIYTTPTHQYPTGAVMSAARRLALIAAAQQHQAWIIEDDYDGDFHYHGEPIMAMQGMTDNAPVIYLGSFSKTLFPALRIGFMVLPAPLVKRLQPALHQILRGGNRPEQQALTRFILNGDYRRHLGKMRRLYRQRQALLRTELQRAAGQTISLLGGDSGMHLVLPLEPHRDDVAITRKLLQAGYAPGALSTFYLTEPVQQGLVIGYGNCSDTQITAATGQLSRLLGWPG</sequence>
<dbReference type="InterPro" id="IPR051446">
    <property type="entry name" value="HTH_trans_reg/aminotransferase"/>
</dbReference>
<organism evidence="7 8">
    <name type="scientific">Candidatus Pantoea varia</name>
    <dbReference type="NCBI Taxonomy" id="1881036"/>
    <lineage>
        <taxon>Bacteria</taxon>
        <taxon>Pseudomonadati</taxon>
        <taxon>Pseudomonadota</taxon>
        <taxon>Gammaproteobacteria</taxon>
        <taxon>Enterobacterales</taxon>
        <taxon>Erwiniaceae</taxon>
        <taxon>Pantoea</taxon>
    </lineage>
</organism>
<keyword evidence="3" id="KW-0805">Transcription regulation</keyword>
<dbReference type="InterPro" id="IPR015421">
    <property type="entry name" value="PyrdxlP-dep_Trfase_major"/>
</dbReference>
<keyword evidence="7" id="KW-0808">Transferase</keyword>
<dbReference type="Gene3D" id="3.40.640.10">
    <property type="entry name" value="Type I PLP-dependent aspartate aminotransferase-like (Major domain)"/>
    <property type="match status" value="1"/>
</dbReference>
<dbReference type="CDD" id="cd07377">
    <property type="entry name" value="WHTH_GntR"/>
    <property type="match status" value="1"/>
</dbReference>
<dbReference type="GO" id="GO:0003677">
    <property type="term" value="F:DNA binding"/>
    <property type="evidence" value="ECO:0007669"/>
    <property type="project" value="UniProtKB-KW"/>
</dbReference>
<dbReference type="SUPFAM" id="SSF46785">
    <property type="entry name" value="Winged helix' DNA-binding domain"/>
    <property type="match status" value="1"/>
</dbReference>
<comment type="similarity">
    <text evidence="1">In the C-terminal section; belongs to the class-I pyridoxal-phosphate-dependent aminotransferase family.</text>
</comment>
<evidence type="ECO:0000259" key="6">
    <source>
        <dbReference type="PROSITE" id="PS50949"/>
    </source>
</evidence>
<dbReference type="PRINTS" id="PR00035">
    <property type="entry name" value="HTHGNTR"/>
</dbReference>
<evidence type="ECO:0000256" key="4">
    <source>
        <dbReference type="ARBA" id="ARBA00023125"/>
    </source>
</evidence>
<accession>A0A1I5CW51</accession>
<evidence type="ECO:0000256" key="5">
    <source>
        <dbReference type="ARBA" id="ARBA00023163"/>
    </source>
</evidence>
<keyword evidence="8" id="KW-1185">Reference proteome</keyword>
<dbReference type="GO" id="GO:0030170">
    <property type="term" value="F:pyridoxal phosphate binding"/>
    <property type="evidence" value="ECO:0007669"/>
    <property type="project" value="InterPro"/>
</dbReference>
<dbReference type="OrthoDB" id="9808770at2"/>
<keyword evidence="5" id="KW-0804">Transcription</keyword>
<keyword evidence="7" id="KW-0032">Aminotransferase</keyword>
<evidence type="ECO:0000256" key="1">
    <source>
        <dbReference type="ARBA" id="ARBA00005384"/>
    </source>
</evidence>
<dbReference type="CDD" id="cd00609">
    <property type="entry name" value="AAT_like"/>
    <property type="match status" value="1"/>
</dbReference>
<dbReference type="InterPro" id="IPR036390">
    <property type="entry name" value="WH_DNA-bd_sf"/>
</dbReference>
<dbReference type="InterPro" id="IPR000524">
    <property type="entry name" value="Tscrpt_reg_HTH_GntR"/>
</dbReference>
<evidence type="ECO:0000313" key="8">
    <source>
        <dbReference type="Proteomes" id="UP000198968"/>
    </source>
</evidence>
<evidence type="ECO:0000313" key="7">
    <source>
        <dbReference type="EMBL" id="SFN91184.1"/>
    </source>
</evidence>
<evidence type="ECO:0000256" key="3">
    <source>
        <dbReference type="ARBA" id="ARBA00023015"/>
    </source>
</evidence>
<dbReference type="SMART" id="SM00345">
    <property type="entry name" value="HTH_GNTR"/>
    <property type="match status" value="1"/>
</dbReference>
<dbReference type="InterPro" id="IPR015424">
    <property type="entry name" value="PyrdxlP-dep_Trfase"/>
</dbReference>
<dbReference type="Pfam" id="PF00392">
    <property type="entry name" value="GntR"/>
    <property type="match status" value="1"/>
</dbReference>
<feature type="domain" description="HTH gntR-type" evidence="6">
    <location>
        <begin position="19"/>
        <end position="86"/>
    </location>
</feature>
<dbReference type="RefSeq" id="WP_090964088.1">
    <property type="nucleotide sequence ID" value="NZ_FOVG01000002.1"/>
</dbReference>
<gene>
    <name evidence="7" type="ORF">SAMN05428971_2490</name>
</gene>
<dbReference type="EMBL" id="FOVG01000002">
    <property type="protein sequence ID" value="SFN91184.1"/>
    <property type="molecule type" value="Genomic_DNA"/>
</dbReference>
<dbReference type="GO" id="GO:0003700">
    <property type="term" value="F:DNA-binding transcription factor activity"/>
    <property type="evidence" value="ECO:0007669"/>
    <property type="project" value="InterPro"/>
</dbReference>
<proteinExistence type="inferred from homology"/>
<name>A0A1I5CW51_9GAMM</name>
<dbReference type="GO" id="GO:0008483">
    <property type="term" value="F:transaminase activity"/>
    <property type="evidence" value="ECO:0007669"/>
    <property type="project" value="UniProtKB-KW"/>
</dbReference>
<dbReference type="PANTHER" id="PTHR46577:SF1">
    <property type="entry name" value="HTH-TYPE TRANSCRIPTIONAL REGULATORY PROTEIN GABR"/>
    <property type="match status" value="1"/>
</dbReference>